<accession>A0A840IKP3</accession>
<comment type="caution">
    <text evidence="4">The sequence shown here is derived from an EMBL/GenBank/DDBJ whole genome shotgun (WGS) entry which is preliminary data.</text>
</comment>
<evidence type="ECO:0000259" key="3">
    <source>
        <dbReference type="Pfam" id="PF19278"/>
    </source>
</evidence>
<feature type="domain" description="Hydantoinase A/oxoprolinase" evidence="1">
    <location>
        <begin position="202"/>
        <end position="489"/>
    </location>
</feature>
<proteinExistence type="predicted"/>
<dbReference type="Pfam" id="PF05378">
    <property type="entry name" value="Hydant_A_N"/>
    <property type="match status" value="1"/>
</dbReference>
<evidence type="ECO:0000259" key="2">
    <source>
        <dbReference type="Pfam" id="PF05378"/>
    </source>
</evidence>
<dbReference type="EMBL" id="JACHNU010000009">
    <property type="protein sequence ID" value="MBB4664885.1"/>
    <property type="molecule type" value="Genomic_DNA"/>
</dbReference>
<evidence type="ECO:0000313" key="4">
    <source>
        <dbReference type="EMBL" id="MBB4664885.1"/>
    </source>
</evidence>
<dbReference type="PANTHER" id="PTHR11365">
    <property type="entry name" value="5-OXOPROLINASE RELATED"/>
    <property type="match status" value="1"/>
</dbReference>
<dbReference type="PANTHER" id="PTHR11365:SF23">
    <property type="entry name" value="HYPOTHETICAL 5-OXOPROLINASE (EUROFUNG)-RELATED"/>
    <property type="match status" value="1"/>
</dbReference>
<dbReference type="GO" id="GO:0005829">
    <property type="term" value="C:cytosol"/>
    <property type="evidence" value="ECO:0007669"/>
    <property type="project" value="TreeGrafter"/>
</dbReference>
<evidence type="ECO:0000259" key="1">
    <source>
        <dbReference type="Pfam" id="PF01968"/>
    </source>
</evidence>
<dbReference type="InterPro" id="IPR045079">
    <property type="entry name" value="Oxoprolinase-like"/>
</dbReference>
<dbReference type="EC" id="3.5.2.14" evidence="4"/>
<dbReference type="GO" id="GO:0006749">
    <property type="term" value="P:glutathione metabolic process"/>
    <property type="evidence" value="ECO:0007669"/>
    <property type="project" value="TreeGrafter"/>
</dbReference>
<protein>
    <submittedName>
        <fullName evidence="4">N-methylhydantoinase A</fullName>
        <ecNumber evidence="4">3.5.2.14</ecNumber>
    </submittedName>
</protein>
<sequence>MERVTGTVVAVDVGGTFTDVCVLDQGSGVLDVAKVPSTPDPIDGVLRGVAQAGVELSEVALFCHGTTVATNALITRRLPPAAMVTTKGFRDVIEIRRGTRDDLWDAYKDNAAPYIRRRDRLEVGERVDQTGRVVEPLDEEAARDVARILARRGVQAVAVCFVNAYANPAHEERMAEILREALPDAAISTSSGVLPELFEHERFSTTVANAVLSPLVSGYVNELEDRLQDDGYDGDLLILHSGGGVMTPEAVDKLSVRLAASGIAAGAVACRYTAELCGYPNAIGLDMGGTSTDISLVHDGELRTTNEWFVEYGYPICFPSIEVLTIGAGGGSLATIDSAGSLRNGPQSAGSLPGPACYGAGGEEPTNTDANLVLGRLGSELVGGGMTLDADKAREAIRSRIAEPLGLGVEQAAKAIIEVANANMADAVRLISLQRGYDPREFALVVFGGAGALHGAALARELSVPTVVVPPRPGAWSALGCLMVDIRHDLSEMFLTPADAADPDALEEAFGRLETEGRRLLRDEGVGDERIALERSIAMRYLGQWRSMDVPVESGGDLAAAVERFHAEHEREFSYRRDDAPVELYRLQLTAIGRTEEVRLPRNDAAAGASLPAPAAVRPVWFDGEEEPQETPVYDRAALPAGVQFVGPAVIDQLDTTTFVPPGVLVEIDEWLNIRMHITEGS</sequence>
<dbReference type="InterPro" id="IPR008040">
    <property type="entry name" value="Hydant_A_N"/>
</dbReference>
<dbReference type="Pfam" id="PF19278">
    <property type="entry name" value="Hydant_A_C"/>
    <property type="match status" value="1"/>
</dbReference>
<dbReference type="SUPFAM" id="SSF53067">
    <property type="entry name" value="Actin-like ATPase domain"/>
    <property type="match status" value="1"/>
</dbReference>
<name>A0A840IKP3_9ACTN</name>
<dbReference type="RefSeq" id="WP_183345307.1">
    <property type="nucleotide sequence ID" value="NZ_JACHNU010000009.1"/>
</dbReference>
<dbReference type="GO" id="GO:0017168">
    <property type="term" value="F:5-oxoprolinase (ATP-hydrolyzing) activity"/>
    <property type="evidence" value="ECO:0007669"/>
    <property type="project" value="TreeGrafter"/>
</dbReference>
<evidence type="ECO:0000313" key="5">
    <source>
        <dbReference type="Proteomes" id="UP000585272"/>
    </source>
</evidence>
<dbReference type="GO" id="GO:0047423">
    <property type="term" value="F:N-methylhydantoinase (ATP-hydrolyzing) activity"/>
    <property type="evidence" value="ECO:0007669"/>
    <property type="project" value="UniProtKB-EC"/>
</dbReference>
<feature type="domain" description="Hydantoinase/oxoprolinase N-terminal" evidence="2">
    <location>
        <begin position="9"/>
        <end position="181"/>
    </location>
</feature>
<dbReference type="Proteomes" id="UP000585272">
    <property type="component" value="Unassembled WGS sequence"/>
</dbReference>
<dbReference type="InterPro" id="IPR002821">
    <property type="entry name" value="Hydantoinase_A"/>
</dbReference>
<dbReference type="Pfam" id="PF01968">
    <property type="entry name" value="Hydantoinase_A"/>
    <property type="match status" value="1"/>
</dbReference>
<dbReference type="InterPro" id="IPR049517">
    <property type="entry name" value="ACX-like_C"/>
</dbReference>
<reference evidence="4 5" key="1">
    <citation type="submission" date="2020-08" db="EMBL/GenBank/DDBJ databases">
        <title>Genomic Encyclopedia of Archaeal and Bacterial Type Strains, Phase II (KMG-II): from individual species to whole genera.</title>
        <authorList>
            <person name="Goeker M."/>
        </authorList>
    </citation>
    <scope>NUCLEOTIDE SEQUENCE [LARGE SCALE GENOMIC DNA]</scope>
    <source>
        <strain evidence="4 5">DSM 23288</strain>
    </source>
</reference>
<gene>
    <name evidence="4" type="ORF">BDZ31_004503</name>
</gene>
<keyword evidence="4" id="KW-0378">Hydrolase</keyword>
<dbReference type="AlphaFoldDB" id="A0A840IKP3"/>
<feature type="domain" description="Acetophenone carboxylase-like C-terminal" evidence="3">
    <location>
        <begin position="504"/>
        <end position="671"/>
    </location>
</feature>
<dbReference type="InterPro" id="IPR043129">
    <property type="entry name" value="ATPase_NBD"/>
</dbReference>
<organism evidence="4 5">
    <name type="scientific">Conexibacter arvalis</name>
    <dbReference type="NCBI Taxonomy" id="912552"/>
    <lineage>
        <taxon>Bacteria</taxon>
        <taxon>Bacillati</taxon>
        <taxon>Actinomycetota</taxon>
        <taxon>Thermoleophilia</taxon>
        <taxon>Solirubrobacterales</taxon>
        <taxon>Conexibacteraceae</taxon>
        <taxon>Conexibacter</taxon>
    </lineage>
</organism>
<keyword evidence="5" id="KW-1185">Reference proteome</keyword>